<dbReference type="InterPro" id="IPR036028">
    <property type="entry name" value="SH3-like_dom_sf"/>
</dbReference>
<dbReference type="InterPro" id="IPR011993">
    <property type="entry name" value="PH-like_dom_sf"/>
</dbReference>
<dbReference type="Gene3D" id="1.20.900.10">
    <property type="entry name" value="Dbl homology (DH) domain"/>
    <property type="match status" value="1"/>
</dbReference>
<dbReference type="SUPFAM" id="SSF48065">
    <property type="entry name" value="DBL homology domain (DH-domain)"/>
    <property type="match status" value="1"/>
</dbReference>
<dbReference type="PROSITE" id="PS50010">
    <property type="entry name" value="DH_2"/>
    <property type="match status" value="1"/>
</dbReference>
<feature type="domain" description="Calponin-homology (CH)" evidence="10">
    <location>
        <begin position="1"/>
        <end position="132"/>
    </location>
</feature>
<dbReference type="FunFam" id="1.20.5.390:FF:000001">
    <property type="entry name" value="rho guanine nucleotide exchange factor 7 isoform X1"/>
    <property type="match status" value="1"/>
</dbReference>
<evidence type="ECO:0000313" key="11">
    <source>
        <dbReference type="Ensembl" id="ENSCCRP00020078668.1"/>
    </source>
</evidence>
<dbReference type="InterPro" id="IPR001849">
    <property type="entry name" value="PH_domain"/>
</dbReference>
<evidence type="ECO:0000259" key="10">
    <source>
        <dbReference type="PROSITE" id="PS50021"/>
    </source>
</evidence>
<dbReference type="FunFam" id="1.20.900.10:FF:000016">
    <property type="entry name" value="Rho guanine nucleotide exchange factor 6"/>
    <property type="match status" value="1"/>
</dbReference>
<dbReference type="InterPro" id="IPR036872">
    <property type="entry name" value="CH_dom_sf"/>
</dbReference>
<dbReference type="GO" id="GO:0005085">
    <property type="term" value="F:guanyl-nucleotide exchange factor activity"/>
    <property type="evidence" value="ECO:0007669"/>
    <property type="project" value="UniProtKB-KW"/>
</dbReference>
<dbReference type="Gene3D" id="2.30.29.30">
    <property type="entry name" value="Pleckstrin-homology domain (PH domain)/Phosphotyrosine-binding domain (PTB)"/>
    <property type="match status" value="1"/>
</dbReference>
<evidence type="ECO:0000256" key="1">
    <source>
        <dbReference type="ARBA" id="ARBA00004510"/>
    </source>
</evidence>
<dbReference type="SMART" id="SM00325">
    <property type="entry name" value="RhoGEF"/>
    <property type="match status" value="1"/>
</dbReference>
<keyword evidence="4" id="KW-0966">Cell projection</keyword>
<dbReference type="PROSITE" id="PS50021">
    <property type="entry name" value="CH"/>
    <property type="match status" value="1"/>
</dbReference>
<dbReference type="PANTHER" id="PTHR46026">
    <property type="entry name" value="RHO-TYPE GUANINE NUCLEOTIDE EXCHANGE FACTOR, ISOFORM F"/>
    <property type="match status" value="1"/>
</dbReference>
<dbReference type="GO" id="GO:0005737">
    <property type="term" value="C:cytoplasm"/>
    <property type="evidence" value="ECO:0007669"/>
    <property type="project" value="TreeGrafter"/>
</dbReference>
<evidence type="ECO:0000256" key="3">
    <source>
        <dbReference type="ARBA" id="ARBA00022658"/>
    </source>
</evidence>
<dbReference type="Pfam" id="PF00307">
    <property type="entry name" value="CH"/>
    <property type="match status" value="1"/>
</dbReference>
<dbReference type="GO" id="GO:0035556">
    <property type="term" value="P:intracellular signal transduction"/>
    <property type="evidence" value="ECO:0007669"/>
    <property type="project" value="InterPro"/>
</dbReference>
<evidence type="ECO:0000256" key="4">
    <source>
        <dbReference type="ARBA" id="ARBA00023273"/>
    </source>
</evidence>
<dbReference type="Gene3D" id="1.20.5.390">
    <property type="entry name" value="L1 transposable element, trimerization domain"/>
    <property type="match status" value="1"/>
</dbReference>
<dbReference type="InterPro" id="IPR001715">
    <property type="entry name" value="CH_dom"/>
</dbReference>
<name>A0A8C2IFP6_CYPCA</name>
<reference evidence="11" key="1">
    <citation type="submission" date="2025-08" db="UniProtKB">
        <authorList>
            <consortium name="Ensembl"/>
        </authorList>
    </citation>
    <scope>IDENTIFICATION</scope>
</reference>
<dbReference type="PROSITE" id="PS00741">
    <property type="entry name" value="DH_1"/>
    <property type="match status" value="1"/>
</dbReference>
<protein>
    <submittedName>
        <fullName evidence="11">Rho guanine nucleotide exchange factor (GEF) 7b</fullName>
    </submittedName>
</protein>
<dbReference type="Gene3D" id="1.10.418.10">
    <property type="entry name" value="Calponin-like domain"/>
    <property type="match status" value="2"/>
</dbReference>
<evidence type="ECO:0000259" key="7">
    <source>
        <dbReference type="PROSITE" id="PS50002"/>
    </source>
</evidence>
<dbReference type="Pfam" id="PF07653">
    <property type="entry name" value="SH3_2"/>
    <property type="match status" value="1"/>
</dbReference>
<dbReference type="Gene3D" id="2.30.30.40">
    <property type="entry name" value="SH3 Domains"/>
    <property type="match status" value="1"/>
</dbReference>
<keyword evidence="3" id="KW-0344">Guanine-nucleotide releasing factor</keyword>
<organism evidence="11 12">
    <name type="scientific">Cyprinus carpio</name>
    <name type="common">Common carp</name>
    <dbReference type="NCBI Taxonomy" id="7962"/>
    <lineage>
        <taxon>Eukaryota</taxon>
        <taxon>Metazoa</taxon>
        <taxon>Chordata</taxon>
        <taxon>Craniata</taxon>
        <taxon>Vertebrata</taxon>
        <taxon>Euteleostomi</taxon>
        <taxon>Actinopterygii</taxon>
        <taxon>Neopterygii</taxon>
        <taxon>Teleostei</taxon>
        <taxon>Ostariophysi</taxon>
        <taxon>Cypriniformes</taxon>
        <taxon>Cyprinidae</taxon>
        <taxon>Cyprininae</taxon>
        <taxon>Cyprinus</taxon>
    </lineage>
</organism>
<dbReference type="FunFam" id="2.30.30.40:FF:000034">
    <property type="entry name" value="Rho guanine nucleotide exchange factor (GEF) 7"/>
    <property type="match status" value="1"/>
</dbReference>
<evidence type="ECO:0000259" key="9">
    <source>
        <dbReference type="PROSITE" id="PS50010"/>
    </source>
</evidence>
<dbReference type="CDD" id="cd11877">
    <property type="entry name" value="SH3_PIX"/>
    <property type="match status" value="1"/>
</dbReference>
<evidence type="ECO:0000256" key="6">
    <source>
        <dbReference type="SAM" id="Coils"/>
    </source>
</evidence>
<evidence type="ECO:0000256" key="5">
    <source>
        <dbReference type="PROSITE-ProRule" id="PRU00192"/>
    </source>
</evidence>
<feature type="coiled-coil region" evidence="6">
    <location>
        <begin position="656"/>
        <end position="693"/>
    </location>
</feature>
<dbReference type="SUPFAM" id="SSF50044">
    <property type="entry name" value="SH3-domain"/>
    <property type="match status" value="1"/>
</dbReference>
<dbReference type="Pfam" id="PF00621">
    <property type="entry name" value="RhoGEF"/>
    <property type="match status" value="1"/>
</dbReference>
<proteinExistence type="predicted"/>
<evidence type="ECO:0000259" key="8">
    <source>
        <dbReference type="PROSITE" id="PS50003"/>
    </source>
</evidence>
<dbReference type="PROSITE" id="PS50002">
    <property type="entry name" value="SH3"/>
    <property type="match status" value="1"/>
</dbReference>
<dbReference type="PANTHER" id="PTHR46026:SF3">
    <property type="entry name" value="RHO GUANINE NUCLEOTIDE EXCHANGE FACTOR 7"/>
    <property type="match status" value="1"/>
</dbReference>
<dbReference type="PROSITE" id="PS50003">
    <property type="entry name" value="PH_DOMAIN"/>
    <property type="match status" value="1"/>
</dbReference>
<comment type="subcellular location">
    <subcellularLocation>
        <location evidence="1">Cell projection</location>
        <location evidence="1">Lamellipodium</location>
    </subcellularLocation>
</comment>
<dbReference type="Proteomes" id="UP000694701">
    <property type="component" value="Unplaced"/>
</dbReference>
<dbReference type="GO" id="GO:0030027">
    <property type="term" value="C:lamellipodium"/>
    <property type="evidence" value="ECO:0007669"/>
    <property type="project" value="UniProtKB-SubCell"/>
</dbReference>
<dbReference type="GO" id="GO:0030032">
    <property type="term" value="P:lamellipodium assembly"/>
    <property type="evidence" value="ECO:0007669"/>
    <property type="project" value="TreeGrafter"/>
</dbReference>
<feature type="domain" description="PH" evidence="8">
    <location>
        <begin position="383"/>
        <end position="488"/>
    </location>
</feature>
<dbReference type="InterPro" id="IPR001452">
    <property type="entry name" value="SH3_domain"/>
</dbReference>
<dbReference type="InterPro" id="IPR046376">
    <property type="entry name" value="PH_Cool_Pix"/>
</dbReference>
<feature type="domain" description="SH3" evidence="7">
    <location>
        <begin position="94"/>
        <end position="153"/>
    </location>
</feature>
<dbReference type="InterPro" id="IPR032409">
    <property type="entry name" value="GEF6/7_CC"/>
</dbReference>
<evidence type="ECO:0000313" key="12">
    <source>
        <dbReference type="Proteomes" id="UP000694701"/>
    </source>
</evidence>
<sequence>MNSAEQTITWLITLGVLESPKKTLSDPEGFLQASLRDGVVLCKLLERLRPGSVHTVSRLVFEANDLFQGQNFSKVLNCLVALNKATSGEIDLNAPRVLVKARFNFQQTNEDELSFNKGDIIQVTRQEEGGWWEGSLNGKTGWFPSNYVKEIKGSDKPVSPKSGTLKSPPKGFETTNFCKTYYNVVVQNIVQTETEYCKELQTLLSTYLRALQPTDRLSVSDINHIIGNLEEIGSFQQTLVHSLEESVKVPESQQRIGGFFLSLIPQIRSLYVTYCSNHPSAVNVLTQHSEELGEFMESKGANSPGILTLTTGLSKPFLRLDKYPTLLKEMERHMEALHPDYPDIQKSMTVFKNLSAQCQEVRKRKELELQILMESIRGWEGEGIKTLGSVLYMSQVLVQNHGTEEKNERYLLLFPHILLMLSASPRMSGFIYQGKLPLTGMSVNKIEDSDTTKNAFEISGYMIERIQVICNNQQDLHDWVDHLQRQTKRTSTSVSGSPVYHTLPHLSSLGTPHSGMMWGPLEPPKTQKPWSLSCLRPAPPLKPSAALCYKEVSCYDLSKSPKSMKKLLPKRKPERKPSDEEFAVRKSTVVLEEDAQILKVIEAYCTSAKTRQTLNSRSRKESGPHMLFPEEEKIIVEETKSNGQTVIEERSLVDTVYALRDEVQELKQDNKRIKRTLEEQQKARKELEKFVRKVLKSINDPSWDETNFSLII</sequence>
<dbReference type="Pfam" id="PF16523">
    <property type="entry name" value="betaPIX_CC"/>
    <property type="match status" value="1"/>
</dbReference>
<keyword evidence="2 5" id="KW-0728">SH3 domain</keyword>
<evidence type="ECO:0000256" key="2">
    <source>
        <dbReference type="ARBA" id="ARBA00022443"/>
    </source>
</evidence>
<dbReference type="InterPro" id="IPR001331">
    <property type="entry name" value="GDS_CDC24_CS"/>
</dbReference>
<dbReference type="SMART" id="SM00233">
    <property type="entry name" value="PH"/>
    <property type="match status" value="1"/>
</dbReference>
<accession>A0A8C2IFP6</accession>
<dbReference type="Ensembl" id="ENSCCRT00020086245.1">
    <property type="protein sequence ID" value="ENSCCRP00020078668.1"/>
    <property type="gene ID" value="ENSCCRG00020034759.1"/>
</dbReference>
<dbReference type="Pfam" id="PF00169">
    <property type="entry name" value="PH"/>
    <property type="match status" value="1"/>
</dbReference>
<dbReference type="Pfam" id="PF16614">
    <property type="entry name" value="RhoGEF67_u2"/>
    <property type="match status" value="1"/>
</dbReference>
<dbReference type="AlphaFoldDB" id="A0A8C2IFP6"/>
<dbReference type="SUPFAM" id="SSF47576">
    <property type="entry name" value="Calponin-homology domain, CH-domain"/>
    <property type="match status" value="1"/>
</dbReference>
<dbReference type="CDD" id="cd00160">
    <property type="entry name" value="RhoGEF"/>
    <property type="match status" value="1"/>
</dbReference>
<dbReference type="InterPro" id="IPR035899">
    <property type="entry name" value="DBL_dom_sf"/>
</dbReference>
<dbReference type="CDD" id="cd01225">
    <property type="entry name" value="PH_Cool_Pix"/>
    <property type="match status" value="1"/>
</dbReference>
<dbReference type="PRINTS" id="PR00452">
    <property type="entry name" value="SH3DOMAIN"/>
</dbReference>
<feature type="domain" description="DH" evidence="9">
    <location>
        <begin position="181"/>
        <end position="361"/>
    </location>
</feature>
<dbReference type="SUPFAM" id="SSF50729">
    <property type="entry name" value="PH domain-like"/>
    <property type="match status" value="1"/>
</dbReference>
<dbReference type="FunFam" id="2.30.29.30:FF:000094">
    <property type="entry name" value="Rho guanine nucleotide exchange factor 7"/>
    <property type="match status" value="1"/>
</dbReference>
<dbReference type="SMART" id="SM00326">
    <property type="entry name" value="SH3"/>
    <property type="match status" value="1"/>
</dbReference>
<keyword evidence="6" id="KW-0175">Coiled coil</keyword>
<dbReference type="InterPro" id="IPR000219">
    <property type="entry name" value="DH_dom"/>
</dbReference>